<feature type="coiled-coil region" evidence="1">
    <location>
        <begin position="239"/>
        <end position="269"/>
    </location>
</feature>
<dbReference type="RefSeq" id="WP_133225615.1">
    <property type="nucleotide sequence ID" value="NZ_SMRT01000001.1"/>
</dbReference>
<keyword evidence="1" id="KW-0175">Coiled coil</keyword>
<dbReference type="EMBL" id="SMRT01000001">
    <property type="protein sequence ID" value="TDG00905.1"/>
    <property type="molecule type" value="Genomic_DNA"/>
</dbReference>
<proteinExistence type="predicted"/>
<organism evidence="3 4">
    <name type="scientific">Paenibacillus piri</name>
    <dbReference type="NCBI Taxonomy" id="2547395"/>
    <lineage>
        <taxon>Bacteria</taxon>
        <taxon>Bacillati</taxon>
        <taxon>Bacillota</taxon>
        <taxon>Bacilli</taxon>
        <taxon>Bacillales</taxon>
        <taxon>Paenibacillaceae</taxon>
        <taxon>Paenibacillus</taxon>
    </lineage>
</organism>
<reference evidence="3 4" key="1">
    <citation type="submission" date="2019-03" db="EMBL/GenBank/DDBJ databases">
        <title>This is whole genome sequence of Paenibacillus sp MS74 strain.</title>
        <authorList>
            <person name="Trinh H.N."/>
        </authorList>
    </citation>
    <scope>NUCLEOTIDE SEQUENCE [LARGE SCALE GENOMIC DNA]</scope>
    <source>
        <strain evidence="3 4">MS74</strain>
    </source>
</reference>
<evidence type="ECO:0000256" key="1">
    <source>
        <dbReference type="SAM" id="Coils"/>
    </source>
</evidence>
<evidence type="ECO:0000313" key="4">
    <source>
        <dbReference type="Proteomes" id="UP000295636"/>
    </source>
</evidence>
<dbReference type="Pfam" id="PF16289">
    <property type="entry name" value="PIN_12"/>
    <property type="match status" value="1"/>
</dbReference>
<evidence type="ECO:0000259" key="2">
    <source>
        <dbReference type="Pfam" id="PF16289"/>
    </source>
</evidence>
<evidence type="ECO:0000313" key="3">
    <source>
        <dbReference type="EMBL" id="TDG00905.1"/>
    </source>
</evidence>
<name>A0A4V2ZUG5_9BACL</name>
<keyword evidence="4" id="KW-1185">Reference proteome</keyword>
<dbReference type="AlphaFoldDB" id="A0A4V2ZUG5"/>
<comment type="caution">
    <text evidence="3">The sequence shown here is derived from an EMBL/GenBank/DDBJ whole genome shotgun (WGS) entry which is preliminary data.</text>
</comment>
<accession>A0A4V2ZUG5</accession>
<protein>
    <recommendedName>
        <fullName evidence="2">DUF4935 domain-containing protein</fullName>
    </recommendedName>
</protein>
<dbReference type="Proteomes" id="UP000295636">
    <property type="component" value="Unassembled WGS sequence"/>
</dbReference>
<dbReference type="InterPro" id="IPR032557">
    <property type="entry name" value="DUF4935"/>
</dbReference>
<feature type="coiled-coil region" evidence="1">
    <location>
        <begin position="304"/>
        <end position="331"/>
    </location>
</feature>
<sequence length="509" mass="58790">MKYLFLDTNIYIDMIVSRNSSNSADSYEQLKMLLDHNQVKILVPSIIEAEVKRHIASEVKNVGNLVQEARRSIDNVYWINHVEEIEKYNEKIRPLSQALGNMVDEFRRNEERYISDATNKITGLMQYRNVITLEENGDLLSKVQRRKLYKQCPFHIEDKESWADAMIIETLINVRDFVAINDDDKIYFITRNHKDFSKGNNQTDRVIIHPHIEEQLRQNNLLQAFNYRSLYTKTLIEDFAEEATEANIMQQLIEEAEDERRAMIDAMHDDWNERERESAGLSALSSEDVYIERIGESDEVGALLNTIESLMSSLEALIEDAFDEYSQFEDDLNAEPIANLRARIQAYNTNSPFLQISYESGFSDDEVREAVLEFVSGNLLSVDDLESLRDGIKYKDYFEVGELVSFTDLHDNSISLSVDGQLDPRDEDTDSLWVELYINDDRVTFGEIEVYYGGIHYDEDGGAADGSVETIDYRLDKVTDRLVSTIQRNIDSVNQKKVNLGKLRTVLNI</sequence>
<gene>
    <name evidence="3" type="ORF">E1757_04650</name>
</gene>
<dbReference type="OrthoDB" id="2042903at2"/>
<feature type="domain" description="DUF4935" evidence="2">
    <location>
        <begin position="4"/>
        <end position="196"/>
    </location>
</feature>